<evidence type="ECO:0000313" key="2">
    <source>
        <dbReference type="EMBL" id="KAA0023237.1"/>
    </source>
</evidence>
<keyword evidence="1" id="KW-1133">Transmembrane helix</keyword>
<feature type="transmembrane region" description="Helical" evidence="1">
    <location>
        <begin position="41"/>
        <end position="59"/>
    </location>
</feature>
<dbReference type="AlphaFoldDB" id="A0A5A7SEU8"/>
<dbReference type="RefSeq" id="WP_149429581.1">
    <property type="nucleotide sequence ID" value="NZ_VLNY01000003.1"/>
</dbReference>
<proteinExistence type="predicted"/>
<dbReference type="InterPro" id="IPR024341">
    <property type="entry name" value="DUF2631"/>
</dbReference>
<keyword evidence="1" id="KW-0812">Transmembrane</keyword>
<feature type="transmembrane region" description="Helical" evidence="1">
    <location>
        <begin position="65"/>
        <end position="83"/>
    </location>
</feature>
<keyword evidence="1" id="KW-0472">Membrane</keyword>
<dbReference type="EMBL" id="VLNY01000003">
    <property type="protein sequence ID" value="KAA0023237.1"/>
    <property type="molecule type" value="Genomic_DNA"/>
</dbReference>
<protein>
    <submittedName>
        <fullName evidence="2">DUF2631 domain-containing protein</fullName>
    </submittedName>
</protein>
<organism evidence="2 3">
    <name type="scientific">Antrihabitans cavernicola</name>
    <dbReference type="NCBI Taxonomy" id="2495913"/>
    <lineage>
        <taxon>Bacteria</taxon>
        <taxon>Bacillati</taxon>
        <taxon>Actinomycetota</taxon>
        <taxon>Actinomycetes</taxon>
        <taxon>Mycobacteriales</taxon>
        <taxon>Nocardiaceae</taxon>
        <taxon>Antrihabitans</taxon>
    </lineage>
</organism>
<dbReference type="Proteomes" id="UP000322244">
    <property type="component" value="Unassembled WGS sequence"/>
</dbReference>
<name>A0A5A7SEU8_9NOCA</name>
<gene>
    <name evidence="2" type="ORF">FOY51_07330</name>
</gene>
<comment type="caution">
    <text evidence="2">The sequence shown here is derived from an EMBL/GenBank/DDBJ whole genome shotgun (WGS) entry which is preliminary data.</text>
</comment>
<evidence type="ECO:0000313" key="3">
    <source>
        <dbReference type="Proteomes" id="UP000322244"/>
    </source>
</evidence>
<dbReference type="OrthoDB" id="3401220at2"/>
<reference evidence="2 3" key="1">
    <citation type="submission" date="2019-07" db="EMBL/GenBank/DDBJ databases">
        <title>Rhodococcus cavernicolus sp. nov., isolated from a cave.</title>
        <authorList>
            <person name="Lee S.D."/>
        </authorList>
    </citation>
    <scope>NUCLEOTIDE SEQUENCE [LARGE SCALE GENOMIC DNA]</scope>
    <source>
        <strain evidence="2 3">C1-24</strain>
    </source>
</reference>
<keyword evidence="3" id="KW-1185">Reference proteome</keyword>
<evidence type="ECO:0000256" key="1">
    <source>
        <dbReference type="SAM" id="Phobius"/>
    </source>
</evidence>
<dbReference type="Pfam" id="PF10939">
    <property type="entry name" value="DUF2631"/>
    <property type="match status" value="1"/>
</dbReference>
<sequence>MAGTELNPADNDPIVSGHVDTAEVPSAAWGWSGESPKAAKIAGCAVIVFLLLMMIGNQKGHIEDIYLIGFAALIAIILVRDSVLKRRDR</sequence>
<accession>A0A5A7SEU8</accession>